<dbReference type="PANTHER" id="PTHR24096">
    <property type="entry name" value="LONG-CHAIN-FATTY-ACID--COA LIGASE"/>
    <property type="match status" value="1"/>
</dbReference>
<keyword evidence="5" id="KW-0472">Membrane</keyword>
<dbReference type="FunFam" id="3.30.300.30:FF:000007">
    <property type="entry name" value="4-coumarate--CoA ligase 2"/>
    <property type="match status" value="1"/>
</dbReference>
<keyword evidence="4" id="KW-0067">ATP-binding</keyword>
<evidence type="ECO:0000256" key="2">
    <source>
        <dbReference type="ARBA" id="ARBA00022598"/>
    </source>
</evidence>
<dbReference type="Gene3D" id="3.40.50.980">
    <property type="match status" value="2"/>
</dbReference>
<dbReference type="InterPro" id="IPR025110">
    <property type="entry name" value="AMP-bd_C"/>
</dbReference>
<dbReference type="GO" id="GO:0005524">
    <property type="term" value="F:ATP binding"/>
    <property type="evidence" value="ECO:0007669"/>
    <property type="project" value="UniProtKB-KW"/>
</dbReference>
<dbReference type="Pfam" id="PF13193">
    <property type="entry name" value="AMP-binding_C"/>
    <property type="match status" value="1"/>
</dbReference>
<evidence type="ECO:0000256" key="1">
    <source>
        <dbReference type="ARBA" id="ARBA00006432"/>
    </source>
</evidence>
<comment type="caution">
    <text evidence="8">The sequence shown here is derived from an EMBL/GenBank/DDBJ whole genome shotgun (WGS) entry which is preliminary data.</text>
</comment>
<dbReference type="Gene3D" id="3.30.300.30">
    <property type="match status" value="1"/>
</dbReference>
<dbReference type="Proteomes" id="UP000789570">
    <property type="component" value="Unassembled WGS sequence"/>
</dbReference>
<name>A0A9N8V9S4_9GLOM</name>
<dbReference type="InterPro" id="IPR045851">
    <property type="entry name" value="AMP-bd_C_sf"/>
</dbReference>
<dbReference type="PROSITE" id="PS00455">
    <property type="entry name" value="AMP_BINDING"/>
    <property type="match status" value="1"/>
</dbReference>
<organism evidence="8 9">
    <name type="scientific">Funneliformis caledonium</name>
    <dbReference type="NCBI Taxonomy" id="1117310"/>
    <lineage>
        <taxon>Eukaryota</taxon>
        <taxon>Fungi</taxon>
        <taxon>Fungi incertae sedis</taxon>
        <taxon>Mucoromycota</taxon>
        <taxon>Glomeromycotina</taxon>
        <taxon>Glomeromycetes</taxon>
        <taxon>Glomerales</taxon>
        <taxon>Glomeraceae</taxon>
        <taxon>Funneliformis</taxon>
    </lineage>
</organism>
<feature type="transmembrane region" description="Helical" evidence="5">
    <location>
        <begin position="231"/>
        <end position="253"/>
    </location>
</feature>
<evidence type="ECO:0000259" key="6">
    <source>
        <dbReference type="Pfam" id="PF00501"/>
    </source>
</evidence>
<feature type="domain" description="AMP-binding enzyme C-terminal" evidence="7">
    <location>
        <begin position="438"/>
        <end position="518"/>
    </location>
</feature>
<evidence type="ECO:0000313" key="8">
    <source>
        <dbReference type="EMBL" id="CAG8448074.1"/>
    </source>
</evidence>
<sequence>MIFKSQFPDIEIPFQGIYQYVTSYQRGIKDDKSIFIDGISGKKLTYGGLKSSSKKFAAGLIDKAGFKRGDVLAIYSPNQIDYSIVLLGAIAAGGRVSPANPMYTIEEFTHQLKDSGAKYIAVFPPFLSNAIKAAAAANIPESNIFLFGDKEIDGVKPYSSLISEREVIPVEYSSEEAKSTTAYLCFSSGTTGRSKGVETTHANIVANVHQIYNIDDDMNDEVIYLAALPFFHIYGLLLFIHIAIFTGATVIVMPKFDLTTFCRLIQDYKVNTIPIVPPIIVLLVKNPIARKYDLSSLKFCLSGAAPLSKELAEEFTKIFNIPIKQGYGLTETPVTHISKTDLVVPGSVGRLVSNMECKFLSEKGEELGYNQPGELCIRGPTVMKGYLNNKAATNACIDPEGWFHTGDIAMINELGNFYIVERVKELIKYKGFQIPPAELESVLLTHPSIADAAVIGVYSKQEATEYPAAYVVLQQNIHKSDQVKEEIKDFIAQKVAPFKKLRGGVLFIDQIPKSESGKILRRLLRERIKSEHPLNQFPAHKL</sequence>
<keyword evidence="9" id="KW-1185">Reference proteome</keyword>
<dbReference type="SUPFAM" id="SSF56801">
    <property type="entry name" value="Acetyl-CoA synthetase-like"/>
    <property type="match status" value="1"/>
</dbReference>
<dbReference type="PANTHER" id="PTHR24096:SF149">
    <property type="entry name" value="AMP-BINDING DOMAIN-CONTAINING PROTEIN-RELATED"/>
    <property type="match status" value="1"/>
</dbReference>
<keyword evidence="2" id="KW-0436">Ligase</keyword>
<dbReference type="Pfam" id="PF00501">
    <property type="entry name" value="AMP-binding"/>
    <property type="match status" value="1"/>
</dbReference>
<evidence type="ECO:0000259" key="7">
    <source>
        <dbReference type="Pfam" id="PF13193"/>
    </source>
</evidence>
<evidence type="ECO:0000256" key="5">
    <source>
        <dbReference type="SAM" id="Phobius"/>
    </source>
</evidence>
<gene>
    <name evidence="8" type="ORF">FCALED_LOCUS1041</name>
</gene>
<dbReference type="GO" id="GO:0016405">
    <property type="term" value="F:CoA-ligase activity"/>
    <property type="evidence" value="ECO:0007669"/>
    <property type="project" value="TreeGrafter"/>
</dbReference>
<dbReference type="CDD" id="cd05911">
    <property type="entry name" value="Firefly_Luc_like"/>
    <property type="match status" value="1"/>
</dbReference>
<dbReference type="OrthoDB" id="1898221at2759"/>
<dbReference type="AlphaFoldDB" id="A0A9N8V9S4"/>
<reference evidence="8" key="1">
    <citation type="submission" date="2021-06" db="EMBL/GenBank/DDBJ databases">
        <authorList>
            <person name="Kallberg Y."/>
            <person name="Tangrot J."/>
            <person name="Rosling A."/>
        </authorList>
    </citation>
    <scope>NUCLEOTIDE SEQUENCE</scope>
    <source>
        <strain evidence="8">UK204</strain>
    </source>
</reference>
<accession>A0A9N8V9S4</accession>
<dbReference type="InterPro" id="IPR000873">
    <property type="entry name" value="AMP-dep_synth/lig_dom"/>
</dbReference>
<dbReference type="Gene3D" id="2.30.38.10">
    <property type="entry name" value="Luciferase, Domain 3"/>
    <property type="match status" value="1"/>
</dbReference>
<protein>
    <submittedName>
        <fullName evidence="8">925_t:CDS:1</fullName>
    </submittedName>
</protein>
<evidence type="ECO:0000256" key="3">
    <source>
        <dbReference type="ARBA" id="ARBA00022741"/>
    </source>
</evidence>
<feature type="domain" description="AMP-dependent synthetase/ligase" evidence="6">
    <location>
        <begin position="31"/>
        <end position="387"/>
    </location>
</feature>
<dbReference type="EMBL" id="CAJVPQ010000123">
    <property type="protein sequence ID" value="CAG8448074.1"/>
    <property type="molecule type" value="Genomic_DNA"/>
</dbReference>
<proteinExistence type="inferred from homology"/>
<comment type="similarity">
    <text evidence="1">Belongs to the ATP-dependent AMP-binding enzyme family.</text>
</comment>
<evidence type="ECO:0000256" key="4">
    <source>
        <dbReference type="ARBA" id="ARBA00022840"/>
    </source>
</evidence>
<keyword evidence="5" id="KW-1133">Transmembrane helix</keyword>
<evidence type="ECO:0000313" key="9">
    <source>
        <dbReference type="Proteomes" id="UP000789570"/>
    </source>
</evidence>
<keyword evidence="5" id="KW-0812">Transmembrane</keyword>
<dbReference type="FunFam" id="3.40.50.12780:FF:000003">
    <property type="entry name" value="Long-chain-fatty-acid--CoA ligase FadD"/>
    <property type="match status" value="1"/>
</dbReference>
<dbReference type="InterPro" id="IPR020845">
    <property type="entry name" value="AMP-binding_CS"/>
</dbReference>
<keyword evidence="3" id="KW-0547">Nucleotide-binding</keyword>